<dbReference type="Gene3D" id="3.10.400.10">
    <property type="entry name" value="Sulfate adenylyltransferase"/>
    <property type="match status" value="1"/>
</dbReference>
<evidence type="ECO:0000256" key="6">
    <source>
        <dbReference type="ARBA" id="ARBA00037980"/>
    </source>
</evidence>
<keyword evidence="2 8" id="KW-0808">Transferase</keyword>
<reference evidence="11 12" key="1">
    <citation type="submission" date="2022-08" db="EMBL/GenBank/DDBJ databases">
        <title>Bacterial and archaeal communities from various locations to study Microbial Dark Matter (Phase II).</title>
        <authorList>
            <person name="Stepanauskas R."/>
        </authorList>
    </citation>
    <scope>NUCLEOTIDE SEQUENCE [LARGE SCALE GENOMIC DNA]</scope>
    <source>
        <strain evidence="11 12">PD1</strain>
    </source>
</reference>
<comment type="pathway">
    <text evidence="1 8">Sulfur metabolism; hydrogen sulfide biosynthesis; sulfite from sulfate: step 1/3.</text>
</comment>
<dbReference type="SUPFAM" id="SSF88697">
    <property type="entry name" value="PUA domain-like"/>
    <property type="match status" value="1"/>
</dbReference>
<evidence type="ECO:0000256" key="2">
    <source>
        <dbReference type="ARBA" id="ARBA00022679"/>
    </source>
</evidence>
<evidence type="ECO:0000259" key="9">
    <source>
        <dbReference type="Pfam" id="PF01747"/>
    </source>
</evidence>
<dbReference type="SUPFAM" id="SSF52374">
    <property type="entry name" value="Nucleotidylyl transferase"/>
    <property type="match status" value="1"/>
</dbReference>
<keyword evidence="12" id="KW-1185">Reference proteome</keyword>
<evidence type="ECO:0000256" key="7">
    <source>
        <dbReference type="ARBA" id="ARBA00049370"/>
    </source>
</evidence>
<evidence type="ECO:0000259" key="10">
    <source>
        <dbReference type="Pfam" id="PF14306"/>
    </source>
</evidence>
<organism evidence="11 12">
    <name type="scientific">Candidatus Fervidibacter sacchari</name>
    <dbReference type="NCBI Taxonomy" id="1448929"/>
    <lineage>
        <taxon>Bacteria</taxon>
        <taxon>Candidatus Fervidibacterota</taxon>
        <taxon>Candidatus Fervidibacter</taxon>
    </lineage>
</organism>
<dbReference type="Gene3D" id="3.40.50.620">
    <property type="entry name" value="HUPs"/>
    <property type="match status" value="1"/>
</dbReference>
<sequence length="411" mass="46975">MTKVQNLPQPHGGELVNRLVNEGERQDWLDRIEKLPKVFATPVTLANIEMLAIGGYSPLKGFMDREAYFSVLRTMRLPDGLVWSIPIVLPVPEEQVRKVMRSEAIAILGKSEGDDEPQVYAIVQISDVFKRDKEEEAKSVFGTTDISHPGVERIFGEPEWLVGGEVFVLRLPKHPPVIQAHYMTPQETRSLFVARGYKRVVGFQTRNPLHRAHEYLVKCALETVDGLLLHPLVGPTKSDDIPADVRMRCYEVLIERYFPRERVVLAVNPAPMFYAGPREAIFHAIVRKNYGCTHFIIGRDHAGVGNFYHPFAAHEIFDQFSPDELGITPIFFDDAFYCTKCESMATSKVCPHEPEFRLYFSGTKMRSQLQRGELPPPEVTRPEVAQILLEFYRSLRERNESAQQLRSSLRR</sequence>
<evidence type="ECO:0000313" key="12">
    <source>
        <dbReference type="Proteomes" id="UP001204798"/>
    </source>
</evidence>
<dbReference type="NCBIfam" id="NF003166">
    <property type="entry name" value="PRK04149.1"/>
    <property type="match status" value="1"/>
</dbReference>
<dbReference type="InterPro" id="IPR002650">
    <property type="entry name" value="Sulphate_adenylyltransferase"/>
</dbReference>
<evidence type="ECO:0000256" key="8">
    <source>
        <dbReference type="HAMAP-Rule" id="MF_00066"/>
    </source>
</evidence>
<dbReference type="GO" id="GO:0004781">
    <property type="term" value="F:sulfate adenylyltransferase (ATP) activity"/>
    <property type="evidence" value="ECO:0007669"/>
    <property type="project" value="UniProtKB-EC"/>
</dbReference>
<evidence type="ECO:0000256" key="4">
    <source>
        <dbReference type="ARBA" id="ARBA00022741"/>
    </source>
</evidence>
<keyword evidence="4 8" id="KW-0547">Nucleotide-binding</keyword>
<evidence type="ECO:0000256" key="5">
    <source>
        <dbReference type="ARBA" id="ARBA00022840"/>
    </source>
</evidence>
<dbReference type="InterPro" id="IPR015947">
    <property type="entry name" value="PUA-like_sf"/>
</dbReference>
<evidence type="ECO:0000256" key="3">
    <source>
        <dbReference type="ARBA" id="ARBA00022695"/>
    </source>
</evidence>
<protein>
    <recommendedName>
        <fullName evidence="8">Sulfate adenylyltransferase</fullName>
        <ecNumber evidence="8">2.7.7.4</ecNumber>
    </recommendedName>
    <alternativeName>
        <fullName evidence="8">ATP-sulfurylase</fullName>
    </alternativeName>
    <alternativeName>
        <fullName evidence="8">Sulfate adenylate transferase</fullName>
        <shortName evidence="8">SAT</shortName>
    </alternativeName>
</protein>
<dbReference type="RefSeq" id="WP_259097595.1">
    <property type="nucleotide sequence ID" value="NZ_CP130454.1"/>
</dbReference>
<evidence type="ECO:0000313" key="11">
    <source>
        <dbReference type="EMBL" id="MCS3920090.1"/>
    </source>
</evidence>
<dbReference type="Pfam" id="PF14306">
    <property type="entry name" value="PUA_2"/>
    <property type="match status" value="1"/>
</dbReference>
<accession>A0ABT2EQ62</accession>
<comment type="catalytic activity">
    <reaction evidence="7 8">
        <text>sulfate + ATP + H(+) = adenosine 5'-phosphosulfate + diphosphate</text>
        <dbReference type="Rhea" id="RHEA:18133"/>
        <dbReference type="ChEBI" id="CHEBI:15378"/>
        <dbReference type="ChEBI" id="CHEBI:16189"/>
        <dbReference type="ChEBI" id="CHEBI:30616"/>
        <dbReference type="ChEBI" id="CHEBI:33019"/>
        <dbReference type="ChEBI" id="CHEBI:58243"/>
        <dbReference type="EC" id="2.7.7.4"/>
    </reaction>
</comment>
<dbReference type="CDD" id="cd00517">
    <property type="entry name" value="ATPS"/>
    <property type="match status" value="1"/>
</dbReference>
<dbReference type="EMBL" id="JANUCP010000004">
    <property type="protein sequence ID" value="MCS3920090.1"/>
    <property type="molecule type" value="Genomic_DNA"/>
</dbReference>
<keyword evidence="3 8" id="KW-0548">Nucleotidyltransferase</keyword>
<feature type="domain" description="ATP-sulfurylase PUA-like" evidence="10">
    <location>
        <begin position="9"/>
        <end position="169"/>
    </location>
</feature>
<dbReference type="HAMAP" id="MF_00066">
    <property type="entry name" value="Sulf_adenylyltr"/>
    <property type="match status" value="1"/>
</dbReference>
<dbReference type="PANTHER" id="PTHR43509:SF1">
    <property type="entry name" value="SULFATE ADENYLYLTRANSFERASE"/>
    <property type="match status" value="1"/>
</dbReference>
<keyword evidence="5 8" id="KW-0067">ATP-binding</keyword>
<dbReference type="InterPro" id="IPR024951">
    <property type="entry name" value="Sulfurylase_cat_dom"/>
</dbReference>
<evidence type="ECO:0000256" key="1">
    <source>
        <dbReference type="ARBA" id="ARBA00005048"/>
    </source>
</evidence>
<comment type="similarity">
    <text evidence="6 8">Belongs to the sulfate adenylyltransferase family.</text>
</comment>
<dbReference type="EC" id="2.7.7.4" evidence="8"/>
<gene>
    <name evidence="8" type="primary">sat</name>
    <name evidence="11" type="ORF">M2350_002507</name>
</gene>
<dbReference type="InterPro" id="IPR020792">
    <property type="entry name" value="SO4_adenylyltransferase_pro"/>
</dbReference>
<proteinExistence type="inferred from homology"/>
<dbReference type="NCBIfam" id="TIGR00339">
    <property type="entry name" value="sopT"/>
    <property type="match status" value="1"/>
</dbReference>
<comment type="caution">
    <text evidence="11">The sequence shown here is derived from an EMBL/GenBank/DDBJ whole genome shotgun (WGS) entry which is preliminary data.</text>
</comment>
<dbReference type="Proteomes" id="UP001204798">
    <property type="component" value="Unassembled WGS sequence"/>
</dbReference>
<feature type="domain" description="Sulphate adenylyltransferase catalytic" evidence="9">
    <location>
        <begin position="182"/>
        <end position="390"/>
    </location>
</feature>
<name>A0ABT2EQ62_9BACT</name>
<dbReference type="InterPro" id="IPR014729">
    <property type="entry name" value="Rossmann-like_a/b/a_fold"/>
</dbReference>
<dbReference type="PANTHER" id="PTHR43509">
    <property type="match status" value="1"/>
</dbReference>
<dbReference type="Pfam" id="PF01747">
    <property type="entry name" value="ATP-sulfurylase"/>
    <property type="match status" value="1"/>
</dbReference>
<dbReference type="InterPro" id="IPR025980">
    <property type="entry name" value="ATP-Sase_PUA-like_dom"/>
</dbReference>